<proteinExistence type="predicted"/>
<evidence type="ECO:0000256" key="1">
    <source>
        <dbReference type="SAM" id="MobiDB-lite"/>
    </source>
</evidence>
<organism evidence="3 4">
    <name type="scientific">Ficus carica</name>
    <name type="common">Common fig</name>
    <dbReference type="NCBI Taxonomy" id="3494"/>
    <lineage>
        <taxon>Eukaryota</taxon>
        <taxon>Viridiplantae</taxon>
        <taxon>Streptophyta</taxon>
        <taxon>Embryophyta</taxon>
        <taxon>Tracheophyta</taxon>
        <taxon>Spermatophyta</taxon>
        <taxon>Magnoliopsida</taxon>
        <taxon>eudicotyledons</taxon>
        <taxon>Gunneridae</taxon>
        <taxon>Pentapetalae</taxon>
        <taxon>rosids</taxon>
        <taxon>fabids</taxon>
        <taxon>Rosales</taxon>
        <taxon>Moraceae</taxon>
        <taxon>Ficeae</taxon>
        <taxon>Ficus</taxon>
    </lineage>
</organism>
<sequence>MVHKRFSKISFFLGLLFVMHGLNMGSSALHEDKDEIATMSGGRKLMGALKEIVRELGPDNHVINGGISKISGATPSDDDDHKFEGKRGLNGKRKLGDHKSSTAKKMGGFVAFSADYHGPRRHPPKHN</sequence>
<comment type="caution">
    <text evidence="3">The sequence shown here is derived from an EMBL/GenBank/DDBJ whole genome shotgun (WGS) entry which is preliminary data.</text>
</comment>
<feature type="chain" id="PRO_5041694682" evidence="2">
    <location>
        <begin position="29"/>
        <end position="127"/>
    </location>
</feature>
<dbReference type="PANTHER" id="PTHR36313:SF1">
    <property type="entry name" value="PROTEIN GOLVEN 11-RELATED"/>
    <property type="match status" value="1"/>
</dbReference>
<dbReference type="GO" id="GO:0008083">
    <property type="term" value="F:growth factor activity"/>
    <property type="evidence" value="ECO:0007669"/>
    <property type="project" value="InterPro"/>
</dbReference>
<dbReference type="GO" id="GO:0005615">
    <property type="term" value="C:extracellular space"/>
    <property type="evidence" value="ECO:0007669"/>
    <property type="project" value="TreeGrafter"/>
</dbReference>
<dbReference type="GO" id="GO:0008284">
    <property type="term" value="P:positive regulation of cell population proliferation"/>
    <property type="evidence" value="ECO:0007669"/>
    <property type="project" value="TreeGrafter"/>
</dbReference>
<evidence type="ECO:0000313" key="4">
    <source>
        <dbReference type="Proteomes" id="UP001187192"/>
    </source>
</evidence>
<dbReference type="PANTHER" id="PTHR36313">
    <property type="entry name" value="ROOT MERISTEM GROWTH FACTOR 2"/>
    <property type="match status" value="1"/>
</dbReference>
<protein>
    <submittedName>
        <fullName evidence="3">Uncharacterized protein</fullName>
    </submittedName>
</protein>
<feature type="region of interest" description="Disordered" evidence="1">
    <location>
        <begin position="64"/>
        <end position="104"/>
    </location>
</feature>
<feature type="signal peptide" evidence="2">
    <location>
        <begin position="1"/>
        <end position="28"/>
    </location>
</feature>
<accession>A0AA88DLP5</accession>
<dbReference type="GO" id="GO:0010628">
    <property type="term" value="P:positive regulation of gene expression"/>
    <property type="evidence" value="ECO:0007669"/>
    <property type="project" value="TreeGrafter"/>
</dbReference>
<dbReference type="GO" id="GO:0010082">
    <property type="term" value="P:regulation of root meristem growth"/>
    <property type="evidence" value="ECO:0007669"/>
    <property type="project" value="InterPro"/>
</dbReference>
<evidence type="ECO:0000313" key="3">
    <source>
        <dbReference type="EMBL" id="GMN57583.1"/>
    </source>
</evidence>
<dbReference type="GO" id="GO:0030154">
    <property type="term" value="P:cell differentiation"/>
    <property type="evidence" value="ECO:0007669"/>
    <property type="project" value="TreeGrafter"/>
</dbReference>
<dbReference type="AlphaFoldDB" id="A0AA88DLP5"/>
<keyword evidence="4" id="KW-1185">Reference proteome</keyword>
<gene>
    <name evidence="3" type="ORF">TIFTF001_026696</name>
</gene>
<dbReference type="Proteomes" id="UP001187192">
    <property type="component" value="Unassembled WGS sequence"/>
</dbReference>
<dbReference type="EMBL" id="BTGU01000071">
    <property type="protein sequence ID" value="GMN57583.1"/>
    <property type="molecule type" value="Genomic_DNA"/>
</dbReference>
<dbReference type="InterPro" id="IPR038804">
    <property type="entry name" value="RGF3"/>
</dbReference>
<evidence type="ECO:0000256" key="2">
    <source>
        <dbReference type="SAM" id="SignalP"/>
    </source>
</evidence>
<name>A0AA88DLP5_FICCA</name>
<keyword evidence="2" id="KW-0732">Signal</keyword>
<reference evidence="3" key="1">
    <citation type="submission" date="2023-07" db="EMBL/GenBank/DDBJ databases">
        <title>draft genome sequence of fig (Ficus carica).</title>
        <authorList>
            <person name="Takahashi T."/>
            <person name="Nishimura K."/>
        </authorList>
    </citation>
    <scope>NUCLEOTIDE SEQUENCE</scope>
</reference>